<reference evidence="1 2" key="1">
    <citation type="submission" date="2015-01" db="EMBL/GenBank/DDBJ databases">
        <title>Genome of allotetraploid Gossypium barbadense reveals genomic plasticity and fiber elongation in cotton evolution.</title>
        <authorList>
            <person name="Chen X."/>
            <person name="Liu X."/>
            <person name="Zhao B."/>
            <person name="Zheng H."/>
            <person name="Hu Y."/>
            <person name="Lu G."/>
            <person name="Yang C."/>
            <person name="Chen J."/>
            <person name="Shan C."/>
            <person name="Zhang L."/>
            <person name="Zhou Y."/>
            <person name="Wang L."/>
            <person name="Guo W."/>
            <person name="Bai Y."/>
            <person name="Ruan J."/>
            <person name="Shangguan X."/>
            <person name="Mao Y."/>
            <person name="Jiang J."/>
            <person name="Zhu Y."/>
            <person name="Lei J."/>
            <person name="Kang H."/>
            <person name="Chen S."/>
            <person name="He X."/>
            <person name="Wang R."/>
            <person name="Wang Y."/>
            <person name="Chen J."/>
            <person name="Wang L."/>
            <person name="Yu S."/>
            <person name="Wang B."/>
            <person name="Wei J."/>
            <person name="Song S."/>
            <person name="Lu X."/>
            <person name="Gao Z."/>
            <person name="Gu W."/>
            <person name="Deng X."/>
            <person name="Ma D."/>
            <person name="Wang S."/>
            <person name="Liang W."/>
            <person name="Fang L."/>
            <person name="Cai C."/>
            <person name="Zhu X."/>
            <person name="Zhou B."/>
            <person name="Zhang Y."/>
            <person name="Chen Z."/>
            <person name="Xu S."/>
            <person name="Zhu R."/>
            <person name="Wang S."/>
            <person name="Zhang T."/>
            <person name="Zhao G."/>
        </authorList>
    </citation>
    <scope>NUCLEOTIDE SEQUENCE [LARGE SCALE GENOMIC DNA]</scope>
    <source>
        <strain evidence="2">cv. Xinhai21</strain>
        <tissue evidence="1">Leaf</tissue>
    </source>
</reference>
<organism evidence="1 2">
    <name type="scientific">Gossypium barbadense</name>
    <name type="common">Sea Island cotton</name>
    <name type="synonym">Hibiscus barbadensis</name>
    <dbReference type="NCBI Taxonomy" id="3634"/>
    <lineage>
        <taxon>Eukaryota</taxon>
        <taxon>Viridiplantae</taxon>
        <taxon>Streptophyta</taxon>
        <taxon>Embryophyta</taxon>
        <taxon>Tracheophyta</taxon>
        <taxon>Spermatophyta</taxon>
        <taxon>Magnoliopsida</taxon>
        <taxon>eudicotyledons</taxon>
        <taxon>Gunneridae</taxon>
        <taxon>Pentapetalae</taxon>
        <taxon>rosids</taxon>
        <taxon>malvids</taxon>
        <taxon>Malvales</taxon>
        <taxon>Malvaceae</taxon>
        <taxon>Malvoideae</taxon>
        <taxon>Gossypium</taxon>
    </lineage>
</organism>
<name>A0A2P5YCX4_GOSBA</name>
<dbReference type="OrthoDB" id="1685790at2759"/>
<dbReference type="EMBL" id="KZ663347">
    <property type="protein sequence ID" value="PPS13459.1"/>
    <property type="molecule type" value="Genomic_DNA"/>
</dbReference>
<dbReference type="Proteomes" id="UP000239757">
    <property type="component" value="Unassembled WGS sequence"/>
</dbReference>
<protein>
    <submittedName>
        <fullName evidence="1">Uncharacterized protein</fullName>
    </submittedName>
</protein>
<dbReference type="AlphaFoldDB" id="A0A2P5YCX4"/>
<evidence type="ECO:0000313" key="1">
    <source>
        <dbReference type="EMBL" id="PPS13459.1"/>
    </source>
</evidence>
<proteinExistence type="predicted"/>
<gene>
    <name evidence="1" type="ORF">GOBAR_AA07114</name>
</gene>
<evidence type="ECO:0000313" key="2">
    <source>
        <dbReference type="Proteomes" id="UP000239757"/>
    </source>
</evidence>
<sequence>MSFIFFGSYRGSSSPFPKAAVEQVQLANAIRALLTTDPWELFFGIIKPTYLELTMELCSTFHLQTVMMNYDDPGTVQFRLGGLVRQLSVPEFGTTLGLYTEEFKEDNDLHDLNRHIHHSPSRCWDALVPDAATYNPSRSKASDFSPSLRYLHAILAHTIT</sequence>
<accession>A0A2P5YCX4</accession>